<evidence type="ECO:0000313" key="2">
    <source>
        <dbReference type="Proteomes" id="UP000039865"/>
    </source>
</evidence>
<dbReference type="Proteomes" id="UP000039865">
    <property type="component" value="Unassembled WGS sequence"/>
</dbReference>
<gene>
    <name evidence="1" type="primary">Contig3983.g176</name>
    <name evidence="1" type="ORF">STYLEM_6963</name>
</gene>
<proteinExistence type="predicted"/>
<dbReference type="EMBL" id="CCKQ01006671">
    <property type="protein sequence ID" value="CDW77994.1"/>
    <property type="molecule type" value="Genomic_DNA"/>
</dbReference>
<protein>
    <submittedName>
        <fullName evidence="1">Uncharacterized protein</fullName>
    </submittedName>
</protein>
<keyword evidence="2" id="KW-1185">Reference proteome</keyword>
<evidence type="ECO:0000313" key="1">
    <source>
        <dbReference type="EMBL" id="CDW77994.1"/>
    </source>
</evidence>
<name>A0A078A6X7_STYLE</name>
<sequence>MYHCDLRKSNLHYHQTICQGPNKIRKKRKPYHSINSSVRRVLLYLVKDRNFSIKEAAIKLNMNYSTAKTILQLFRRTGRIDKIDKQELMASQMSQYNSDFIPVSQCYCGNPLVCSDQSHNFNNHTANLPCEVKLINNPPICQSGQLKQSLGSVNSETTQESVLSGSCSEHSERVEEISPQLRSNIHLLNIQQLEYPKKIQYCIPASSITPSGRTEVSRRVFNLDEISTLRGFFEFKSYVHQIQNKNNHFMPALK</sequence>
<reference evidence="1 2" key="1">
    <citation type="submission" date="2014-06" db="EMBL/GenBank/DDBJ databases">
        <authorList>
            <person name="Swart Estienne"/>
        </authorList>
    </citation>
    <scope>NUCLEOTIDE SEQUENCE [LARGE SCALE GENOMIC DNA]</scope>
    <source>
        <strain evidence="1 2">130c</strain>
    </source>
</reference>
<accession>A0A078A6X7</accession>
<dbReference type="AlphaFoldDB" id="A0A078A6X7"/>
<organism evidence="1 2">
    <name type="scientific">Stylonychia lemnae</name>
    <name type="common">Ciliate</name>
    <dbReference type="NCBI Taxonomy" id="5949"/>
    <lineage>
        <taxon>Eukaryota</taxon>
        <taxon>Sar</taxon>
        <taxon>Alveolata</taxon>
        <taxon>Ciliophora</taxon>
        <taxon>Intramacronucleata</taxon>
        <taxon>Spirotrichea</taxon>
        <taxon>Stichotrichia</taxon>
        <taxon>Sporadotrichida</taxon>
        <taxon>Oxytrichidae</taxon>
        <taxon>Stylonychinae</taxon>
        <taxon>Stylonychia</taxon>
    </lineage>
</organism>
<dbReference type="OrthoDB" id="295553at2759"/>
<dbReference type="InParanoid" id="A0A078A6X7"/>